<proteinExistence type="predicted"/>
<accession>A0A834W6U3</accession>
<keyword evidence="2" id="KW-1185">Reference proteome</keyword>
<dbReference type="AlphaFoldDB" id="A0A834W6U3"/>
<sequence length="166" mass="19024">MSCRSRVRNQSSAIKFEDSSEISRLPNALWQSILFLPLEDAFTMSSVLNSWLRGWTNFPVLEFHFDNNDGDALEILVKSIDESLLGLRQARYLIEAKEALKYLLDVRSHSSDLEALELRRSECDPLSADEFVCHGRKEIVDEDRPRLGILLVPLPILLIAPHHMHL</sequence>
<dbReference type="Proteomes" id="UP000634136">
    <property type="component" value="Unassembled WGS sequence"/>
</dbReference>
<dbReference type="EMBL" id="JAAIUW010000010">
    <property type="protein sequence ID" value="KAF7812210.1"/>
    <property type="molecule type" value="Genomic_DNA"/>
</dbReference>
<organism evidence="1 2">
    <name type="scientific">Senna tora</name>
    <dbReference type="NCBI Taxonomy" id="362788"/>
    <lineage>
        <taxon>Eukaryota</taxon>
        <taxon>Viridiplantae</taxon>
        <taxon>Streptophyta</taxon>
        <taxon>Embryophyta</taxon>
        <taxon>Tracheophyta</taxon>
        <taxon>Spermatophyta</taxon>
        <taxon>Magnoliopsida</taxon>
        <taxon>eudicotyledons</taxon>
        <taxon>Gunneridae</taxon>
        <taxon>Pentapetalae</taxon>
        <taxon>rosids</taxon>
        <taxon>fabids</taxon>
        <taxon>Fabales</taxon>
        <taxon>Fabaceae</taxon>
        <taxon>Caesalpinioideae</taxon>
        <taxon>Cassia clade</taxon>
        <taxon>Senna</taxon>
    </lineage>
</organism>
<name>A0A834W6U3_9FABA</name>
<gene>
    <name evidence="1" type="ORF">G2W53_033186</name>
</gene>
<evidence type="ECO:0000313" key="2">
    <source>
        <dbReference type="Proteomes" id="UP000634136"/>
    </source>
</evidence>
<comment type="caution">
    <text evidence="1">The sequence shown here is derived from an EMBL/GenBank/DDBJ whole genome shotgun (WGS) entry which is preliminary data.</text>
</comment>
<reference evidence="1" key="1">
    <citation type="submission" date="2020-09" db="EMBL/GenBank/DDBJ databases">
        <title>Genome-Enabled Discovery of Anthraquinone Biosynthesis in Senna tora.</title>
        <authorList>
            <person name="Kang S.-H."/>
            <person name="Pandey R.P."/>
            <person name="Lee C.-M."/>
            <person name="Sim J.-S."/>
            <person name="Jeong J.-T."/>
            <person name="Choi B.-S."/>
            <person name="Jung M."/>
            <person name="Ginzburg D."/>
            <person name="Zhao K."/>
            <person name="Won S.Y."/>
            <person name="Oh T.-J."/>
            <person name="Yu Y."/>
            <person name="Kim N.-H."/>
            <person name="Lee O.R."/>
            <person name="Lee T.-H."/>
            <person name="Bashyal P."/>
            <person name="Kim T.-S."/>
            <person name="Lee W.-H."/>
            <person name="Kawkins C."/>
            <person name="Kim C.-K."/>
            <person name="Kim J.S."/>
            <person name="Ahn B.O."/>
            <person name="Rhee S.Y."/>
            <person name="Sohng J.K."/>
        </authorList>
    </citation>
    <scope>NUCLEOTIDE SEQUENCE</scope>
    <source>
        <tissue evidence="1">Leaf</tissue>
    </source>
</reference>
<evidence type="ECO:0000313" key="1">
    <source>
        <dbReference type="EMBL" id="KAF7812210.1"/>
    </source>
</evidence>
<protein>
    <submittedName>
        <fullName evidence="1">F-box/LRR-repeat protein</fullName>
    </submittedName>
</protein>